<dbReference type="PANTHER" id="PTHR30565">
    <property type="entry name" value="PROTEIN YCIF"/>
    <property type="match status" value="1"/>
</dbReference>
<name>S5TN93_9BACT</name>
<dbReference type="Gene3D" id="1.20.1260.10">
    <property type="match status" value="1"/>
</dbReference>
<organism evidence="2">
    <name type="scientific">uncultured bacterium esnapd21</name>
    <dbReference type="NCBI Taxonomy" id="1366603"/>
    <lineage>
        <taxon>Bacteria</taxon>
        <taxon>environmental samples</taxon>
    </lineage>
</organism>
<feature type="region of interest" description="Disordered" evidence="1">
    <location>
        <begin position="1"/>
        <end position="40"/>
    </location>
</feature>
<dbReference type="InterPro" id="IPR012347">
    <property type="entry name" value="Ferritin-like"/>
</dbReference>
<dbReference type="CDD" id="cd07909">
    <property type="entry name" value="YciF"/>
    <property type="match status" value="1"/>
</dbReference>
<dbReference type="SUPFAM" id="SSF47240">
    <property type="entry name" value="Ferritin-like"/>
    <property type="match status" value="1"/>
</dbReference>
<sequence length="297" mass="32321">MTFEIDETTYLIAGPPPQSPSDKATLDPDHAPCEKADPLRGQDVHSDALCGVGRLLQEPLQGSPAVAVAGLPIPDTPVEFLRETLAAAGGTPASTVEAARNPETPLTFSPGMVRKARGAQDHLPEKEHDAMGLFSKDIKTFDDLFVHTLQDIYYAEHQITKALPKMIAKVTDPQLKQGFQTHLTETENQIKRLDQVFQMHGLTPKGVTCPAINGIIEEANEIAGDVEDKEVLDAALLASAQAVEHYEITRYGTLVAWAKQLGHQNYAALLQQNLDEEYATDKKLTALAENKVNQKAA</sequence>
<dbReference type="Pfam" id="PF05974">
    <property type="entry name" value="DUF892"/>
    <property type="match status" value="1"/>
</dbReference>
<evidence type="ECO:0000256" key="1">
    <source>
        <dbReference type="SAM" id="MobiDB-lite"/>
    </source>
</evidence>
<dbReference type="InterPro" id="IPR010287">
    <property type="entry name" value="DUF892_YciF-like"/>
</dbReference>
<dbReference type="AlphaFoldDB" id="S5TN93"/>
<dbReference type="EMBL" id="KF264561">
    <property type="protein sequence ID" value="AGS49903.1"/>
    <property type="molecule type" value="Genomic_DNA"/>
</dbReference>
<dbReference type="InterPro" id="IPR009078">
    <property type="entry name" value="Ferritin-like_SF"/>
</dbReference>
<evidence type="ECO:0000313" key="2">
    <source>
        <dbReference type="EMBL" id="AGS49903.1"/>
    </source>
</evidence>
<dbReference type="PANTHER" id="PTHR30565:SF9">
    <property type="entry name" value="PROTEIN YCIF"/>
    <property type="match status" value="1"/>
</dbReference>
<feature type="compositionally biased region" description="Basic and acidic residues" evidence="1">
    <location>
        <begin position="24"/>
        <end position="40"/>
    </location>
</feature>
<dbReference type="InterPro" id="IPR047114">
    <property type="entry name" value="YciF"/>
</dbReference>
<protein>
    <submittedName>
        <fullName evidence="2">Bll5866 protein</fullName>
    </submittedName>
</protein>
<reference evidence="2" key="1">
    <citation type="journal article" date="2013" name="Proc. Natl. Acad. Sci. U.S.A.">
        <title>Mapping gene clusters within arrayed metagenomic libraries to expand the structural diversity of biomedically relevant natural products.</title>
        <authorList>
            <person name="Owen J.G."/>
            <person name="Reddy B.V."/>
            <person name="Ternei M.A."/>
            <person name="Charlop-Powers Z."/>
            <person name="Calle P.Y."/>
            <person name="Kim J.H."/>
            <person name="Brady S.F."/>
        </authorList>
    </citation>
    <scope>NUCLEOTIDE SEQUENCE</scope>
</reference>
<proteinExistence type="predicted"/>
<accession>S5TN93</accession>